<keyword evidence="4" id="KW-1185">Reference proteome</keyword>
<evidence type="ECO:0000313" key="2">
    <source>
        <dbReference type="EMBL" id="CAF1285854.1"/>
    </source>
</evidence>
<dbReference type="EMBL" id="CAJNOJ010000208">
    <property type="protein sequence ID" value="CAF1291529.1"/>
    <property type="molecule type" value="Genomic_DNA"/>
</dbReference>
<evidence type="ECO:0000256" key="1">
    <source>
        <dbReference type="SAM" id="MobiDB-lite"/>
    </source>
</evidence>
<dbReference type="Proteomes" id="UP000663852">
    <property type="component" value="Unassembled WGS sequence"/>
</dbReference>
<organism evidence="2 4">
    <name type="scientific">Adineta ricciae</name>
    <name type="common">Rotifer</name>
    <dbReference type="NCBI Taxonomy" id="249248"/>
    <lineage>
        <taxon>Eukaryota</taxon>
        <taxon>Metazoa</taxon>
        <taxon>Spiralia</taxon>
        <taxon>Gnathifera</taxon>
        <taxon>Rotifera</taxon>
        <taxon>Eurotatoria</taxon>
        <taxon>Bdelloidea</taxon>
        <taxon>Adinetida</taxon>
        <taxon>Adinetidae</taxon>
        <taxon>Adineta</taxon>
    </lineage>
</organism>
<sequence length="273" mass="31901">MATAVLDFPLNHDDEEPNHIIFWLDQGIGLPTEYIHLKKAFGSNTDPRHETFTMLNDKDYDDLLDSKEPVTVLFGGVQFLLQAFVDENACLEAFEVNQNKRIFFITSGSLGEKAVPRIIESYRNVFTDPITSKPYHSVYIFCGIIDNHVDWAMEYYEYIQMFDFDRDLLQRMTHDIADYFFERGRRILEDTEPKDPLKYLYWAKRLYHRFDKLEADIDTDNPRPVRPSKDTRKIIDFIEKVESEKCANNVEENAPTNDGGDDSDTPYGESSDY</sequence>
<gene>
    <name evidence="3" type="ORF">EDS130_LOCUS30114</name>
    <name evidence="2" type="ORF">XAT740_LOCUS28066</name>
</gene>
<accession>A0A815CQ44</accession>
<protein>
    <submittedName>
        <fullName evidence="2">Uncharacterized protein</fullName>
    </submittedName>
</protein>
<dbReference type="OrthoDB" id="10019680at2759"/>
<dbReference type="Proteomes" id="UP000663828">
    <property type="component" value="Unassembled WGS sequence"/>
</dbReference>
<reference evidence="2" key="1">
    <citation type="submission" date="2021-02" db="EMBL/GenBank/DDBJ databases">
        <authorList>
            <person name="Nowell W R."/>
        </authorList>
    </citation>
    <scope>NUCLEOTIDE SEQUENCE</scope>
</reference>
<dbReference type="AlphaFoldDB" id="A0A815CQ44"/>
<proteinExistence type="predicted"/>
<comment type="caution">
    <text evidence="2">The sequence shown here is derived from an EMBL/GenBank/DDBJ whole genome shotgun (WGS) entry which is preliminary data.</text>
</comment>
<dbReference type="EMBL" id="CAJNOR010002378">
    <property type="protein sequence ID" value="CAF1285854.1"/>
    <property type="molecule type" value="Genomic_DNA"/>
</dbReference>
<evidence type="ECO:0000313" key="3">
    <source>
        <dbReference type="EMBL" id="CAF1291529.1"/>
    </source>
</evidence>
<feature type="region of interest" description="Disordered" evidence="1">
    <location>
        <begin position="246"/>
        <end position="273"/>
    </location>
</feature>
<name>A0A815CQ44_ADIRI</name>
<evidence type="ECO:0000313" key="4">
    <source>
        <dbReference type="Proteomes" id="UP000663828"/>
    </source>
</evidence>